<dbReference type="SMART" id="SM00558">
    <property type="entry name" value="JmjC"/>
    <property type="match status" value="1"/>
</dbReference>
<keyword evidence="6" id="KW-0539">Nucleus</keyword>
<evidence type="ECO:0000256" key="8">
    <source>
        <dbReference type="SAM" id="MobiDB-lite"/>
    </source>
</evidence>
<keyword evidence="5" id="KW-0862">Zinc</keyword>
<organism evidence="11 12">
    <name type="scientific">Acorus calamus</name>
    <name type="common">Sweet flag</name>
    <dbReference type="NCBI Taxonomy" id="4465"/>
    <lineage>
        <taxon>Eukaryota</taxon>
        <taxon>Viridiplantae</taxon>
        <taxon>Streptophyta</taxon>
        <taxon>Embryophyta</taxon>
        <taxon>Tracheophyta</taxon>
        <taxon>Spermatophyta</taxon>
        <taxon>Magnoliopsida</taxon>
        <taxon>Liliopsida</taxon>
        <taxon>Acoraceae</taxon>
        <taxon>Acorus</taxon>
    </lineage>
</organism>
<name>A0AAV9EIW1_ACOCL</name>
<dbReference type="PROSITE" id="PS50016">
    <property type="entry name" value="ZF_PHD_2"/>
    <property type="match status" value="2"/>
</dbReference>
<dbReference type="FunFam" id="2.60.120.650:FF:000078">
    <property type="entry name" value="Predicted protein"/>
    <property type="match status" value="1"/>
</dbReference>
<feature type="domain" description="PHD-type" evidence="9">
    <location>
        <begin position="1480"/>
        <end position="1527"/>
    </location>
</feature>
<dbReference type="Pfam" id="PF02373">
    <property type="entry name" value="JmjC"/>
    <property type="match status" value="1"/>
</dbReference>
<dbReference type="PROSITE" id="PS51184">
    <property type="entry name" value="JMJC"/>
    <property type="match status" value="1"/>
</dbReference>
<dbReference type="InterPro" id="IPR003347">
    <property type="entry name" value="JmjC_dom"/>
</dbReference>
<dbReference type="InterPro" id="IPR013083">
    <property type="entry name" value="Znf_RING/FYVE/PHD"/>
</dbReference>
<keyword evidence="2" id="KW-0479">Metal-binding</keyword>
<dbReference type="GO" id="GO:0005634">
    <property type="term" value="C:nucleus"/>
    <property type="evidence" value="ECO:0007669"/>
    <property type="project" value="UniProtKB-SubCell"/>
</dbReference>
<evidence type="ECO:0000313" key="11">
    <source>
        <dbReference type="EMBL" id="KAK1313444.1"/>
    </source>
</evidence>
<keyword evidence="3" id="KW-0677">Repeat</keyword>
<evidence type="ECO:0000259" key="9">
    <source>
        <dbReference type="PROSITE" id="PS50016"/>
    </source>
</evidence>
<dbReference type="Proteomes" id="UP001180020">
    <property type="component" value="Unassembled WGS sequence"/>
</dbReference>
<dbReference type="InterPro" id="IPR011011">
    <property type="entry name" value="Znf_FYVE_PHD"/>
</dbReference>
<evidence type="ECO:0000256" key="1">
    <source>
        <dbReference type="ARBA" id="ARBA00004123"/>
    </source>
</evidence>
<evidence type="ECO:0000256" key="2">
    <source>
        <dbReference type="ARBA" id="ARBA00022723"/>
    </source>
</evidence>
<dbReference type="InterPro" id="IPR004198">
    <property type="entry name" value="Znf_C5HC2"/>
</dbReference>
<keyword evidence="12" id="KW-1185">Reference proteome</keyword>
<proteinExistence type="predicted"/>
<dbReference type="GO" id="GO:0008270">
    <property type="term" value="F:zinc ion binding"/>
    <property type="evidence" value="ECO:0007669"/>
    <property type="project" value="UniProtKB-KW"/>
</dbReference>
<dbReference type="InterPro" id="IPR019787">
    <property type="entry name" value="Znf_PHD-finger"/>
</dbReference>
<dbReference type="PANTHER" id="PTHR10694">
    <property type="entry name" value="LYSINE-SPECIFIC DEMETHYLASE"/>
    <property type="match status" value="1"/>
</dbReference>
<dbReference type="PANTHER" id="PTHR10694:SF133">
    <property type="entry name" value="LYSINE-SPECIFIC DEMETHYLASE JMJ17"/>
    <property type="match status" value="1"/>
</dbReference>
<keyword evidence="4 7" id="KW-0863">Zinc-finger</keyword>
<evidence type="ECO:0000256" key="5">
    <source>
        <dbReference type="ARBA" id="ARBA00022833"/>
    </source>
</evidence>
<sequence>MRPRKAAESGGPSDQICEQCKSGLHGEVMLLCDRCDKGWHLYCLSPPLERVPPGNWYCFECLNSDVDSFGFVPGKKYSIEAFRRLDERSKRRWFGGKPTRAQVEKRFWEIVEGSAGEVEVMYGSDLDTSVCGSGFPRSGDLVPSTVDPEVWREYASSSWNLNNLPKLEGSMLRAVRDNIKGVMVPWLYVGMLFSSFCWHFEDHCFYSMNYLHWGDPKCWYSVPGSEAISFEQVMRRTLPDLFDAQPDLLFQLVTMLNPSVLQENGVPVYGVLQEPGNFVITFPRSYHGGFNFGLNCAEAVNFAPADWLPHGGVGAELYRLYRKATVLSHEELLCVVAKSACDTKAMTYLKLEMHRLLDKEKTCREQLWRNGIMKSSPMSPRKHPEYVGTEDDPTCIICQQYLYLSAVECKCRPSVFVCVEHFKHLCECKPKKQRLLYRHTLAQLSDLARMDSLGSALTCTSEETSQSESCSWDLSCSSISTALVKKVKGSHVTHVQLAEDWILHTCQIFKIPYSRAAYVRALKEAEQFLWAGHEMDQVRNMTIKLIEAQKWALDVKNCLLKVENWLTHRDDKLMKVPFCDIEKLLSFDPSPCNEPGLSKLKGFAEDARKLSSEIRCALSSCPRVTIGELEKLHSRAHDYPIHLQESEGLAKEISSVKVWLESVKECISDKRPGSIDVDVLYKLKLGMMELCVQLPEMEILLDLVREVELWQARCSEFFKGPIDMKELEVFLQDVDNLTFSIPELKLLRQYHCDALSWSARFHDVIISINDREDHENIVQELTCLFREGESLRVQVDELPLLESELKKSSCRQKAMKVLSVKMPLEFIQQLVIDAALLQLGNERLFLKISETLTAAKYWEEKAKFILEHAGQMSEFEELLRISECMFAVLPSLPAVKDSLLVAQSWIRRSQPFLMSTVCAGSNSGPLLKVDDLKELIIESKLLKVSLKAPETLGCILNDVEEWQHNARSLLADFESLFDLDNSISRIDDGLSSLIEQLLCEIASCRKSGLCLGFDLDEVQQLQDASSQMQWILKAISFCSRVPLLAEVDALIKDVEQLPVTSQRSLHGAVFDGVRWLRKALTVILQPRTCTWKLEDAEKMLEEVEICRVSFPEVVSELLNAIEKHRAWIQQVHAFFKPESEEQSWSLLVELKEYGESAAFKCPELEKVVSEVEKVEKWSLQCQSVVQPLFQSVNPQRDILLKIIHSMDRALHIYCNLKGCRARSFCMCCPNNFEDEATFTCLTCEDRYHLSCMGPPLATAGMANEYACPFCLCVECGATSKFGGRPLVCKGKRPELEVIIELKHAAKQFYTGIEERDFVQELVDRAMECKSYLNKIVNSSLAHCEKDLSSISESLLIALKAVAVAGVYDSQACSNLQLALTRHAWKIRAKKLLNDSRKPFIQKVQRILKEGLAINMPPEDHYMQELTKARDISLQWADHAKKVSTDSGALELDEVFKLISEGEKLPIHFEKELKLLRARSELYCICRKPYDQRAMIACDQCDEWYHFDCINLHEPPPKSFFCPACRPLTGEFVYLPPSHQHDDRLSTDGEPQTPPPRHSESKRKRTRKAGNSLQHELGIVTDLCGILRCPDETNQLWRVERKPFRRIAKRRRNFETFMSIY</sequence>
<protein>
    <submittedName>
        <fullName evidence="11">Lysine-specific demethylase JMJ14</fullName>
    </submittedName>
</protein>
<dbReference type="GO" id="GO:0010468">
    <property type="term" value="P:regulation of gene expression"/>
    <property type="evidence" value="ECO:0007669"/>
    <property type="project" value="TreeGrafter"/>
</dbReference>
<dbReference type="GO" id="GO:0032452">
    <property type="term" value="F:histone demethylase activity"/>
    <property type="evidence" value="ECO:0007669"/>
    <property type="project" value="TreeGrafter"/>
</dbReference>
<dbReference type="Pfam" id="PF02928">
    <property type="entry name" value="zf-C5HC2"/>
    <property type="match status" value="1"/>
</dbReference>
<evidence type="ECO:0000256" key="3">
    <source>
        <dbReference type="ARBA" id="ARBA00022737"/>
    </source>
</evidence>
<reference evidence="11" key="2">
    <citation type="submission" date="2023-06" db="EMBL/GenBank/DDBJ databases">
        <authorList>
            <person name="Ma L."/>
            <person name="Liu K.-W."/>
            <person name="Li Z."/>
            <person name="Hsiao Y.-Y."/>
            <person name="Qi Y."/>
            <person name="Fu T."/>
            <person name="Tang G."/>
            <person name="Zhang D."/>
            <person name="Sun W.-H."/>
            <person name="Liu D.-K."/>
            <person name="Li Y."/>
            <person name="Chen G.-Z."/>
            <person name="Liu X.-D."/>
            <person name="Liao X.-Y."/>
            <person name="Jiang Y.-T."/>
            <person name="Yu X."/>
            <person name="Hao Y."/>
            <person name="Huang J."/>
            <person name="Zhao X.-W."/>
            <person name="Ke S."/>
            <person name="Chen Y.-Y."/>
            <person name="Wu W.-L."/>
            <person name="Hsu J.-L."/>
            <person name="Lin Y.-F."/>
            <person name="Huang M.-D."/>
            <person name="Li C.-Y."/>
            <person name="Huang L."/>
            <person name="Wang Z.-W."/>
            <person name="Zhao X."/>
            <person name="Zhong W.-Y."/>
            <person name="Peng D.-H."/>
            <person name="Ahmad S."/>
            <person name="Lan S."/>
            <person name="Zhang J.-S."/>
            <person name="Tsai W.-C."/>
            <person name="Van De Peer Y."/>
            <person name="Liu Z.-J."/>
        </authorList>
    </citation>
    <scope>NUCLEOTIDE SEQUENCE</scope>
    <source>
        <strain evidence="11">CP</strain>
        <tissue evidence="11">Leaves</tissue>
    </source>
</reference>
<dbReference type="InterPro" id="IPR019786">
    <property type="entry name" value="Zinc_finger_PHD-type_CS"/>
</dbReference>
<evidence type="ECO:0000256" key="4">
    <source>
        <dbReference type="ARBA" id="ARBA00022771"/>
    </source>
</evidence>
<gene>
    <name evidence="11" type="primary">JMJ14</name>
    <name evidence="11" type="ORF">QJS10_CPA06g00321</name>
</gene>
<dbReference type="InterPro" id="IPR013637">
    <property type="entry name" value="Lys_sp_deMease-like_dom"/>
</dbReference>
<feature type="domain" description="PHD-type" evidence="9">
    <location>
        <begin position="14"/>
        <end position="64"/>
    </location>
</feature>
<evidence type="ECO:0000256" key="7">
    <source>
        <dbReference type="PROSITE-ProRule" id="PRU00146"/>
    </source>
</evidence>
<dbReference type="SUPFAM" id="SSF51197">
    <property type="entry name" value="Clavaminate synthase-like"/>
    <property type="match status" value="1"/>
</dbReference>
<dbReference type="EMBL" id="JAUJYO010000006">
    <property type="protein sequence ID" value="KAK1313444.1"/>
    <property type="molecule type" value="Genomic_DNA"/>
</dbReference>
<feature type="domain" description="JmjC" evidence="10">
    <location>
        <begin position="153"/>
        <end position="319"/>
    </location>
</feature>
<dbReference type="SMART" id="SM00249">
    <property type="entry name" value="PHD"/>
    <property type="match status" value="3"/>
</dbReference>
<dbReference type="CDD" id="cd15543">
    <property type="entry name" value="PHD_RSF1"/>
    <property type="match status" value="1"/>
</dbReference>
<dbReference type="Gene3D" id="3.30.40.10">
    <property type="entry name" value="Zinc/RING finger domain, C3HC4 (zinc finger)"/>
    <property type="match status" value="1"/>
</dbReference>
<evidence type="ECO:0000313" key="12">
    <source>
        <dbReference type="Proteomes" id="UP001180020"/>
    </source>
</evidence>
<accession>A0AAV9EIW1</accession>
<dbReference type="Pfam" id="PF00628">
    <property type="entry name" value="PHD"/>
    <property type="match status" value="3"/>
</dbReference>
<feature type="region of interest" description="Disordered" evidence="8">
    <location>
        <begin position="1539"/>
        <end position="1570"/>
    </location>
</feature>
<evidence type="ECO:0000256" key="6">
    <source>
        <dbReference type="ARBA" id="ARBA00023242"/>
    </source>
</evidence>
<dbReference type="Gene3D" id="2.60.120.650">
    <property type="entry name" value="Cupin"/>
    <property type="match status" value="2"/>
</dbReference>
<comment type="subcellular location">
    <subcellularLocation>
        <location evidence="1">Nucleus</location>
    </subcellularLocation>
</comment>
<reference evidence="11" key="1">
    <citation type="journal article" date="2023" name="Nat. Commun.">
        <title>Diploid and tetraploid genomes of Acorus and the evolution of monocots.</title>
        <authorList>
            <person name="Ma L."/>
            <person name="Liu K.W."/>
            <person name="Li Z."/>
            <person name="Hsiao Y.Y."/>
            <person name="Qi Y."/>
            <person name="Fu T."/>
            <person name="Tang G.D."/>
            <person name="Zhang D."/>
            <person name="Sun W.H."/>
            <person name="Liu D.K."/>
            <person name="Li Y."/>
            <person name="Chen G.Z."/>
            <person name="Liu X.D."/>
            <person name="Liao X.Y."/>
            <person name="Jiang Y.T."/>
            <person name="Yu X."/>
            <person name="Hao Y."/>
            <person name="Huang J."/>
            <person name="Zhao X.W."/>
            <person name="Ke S."/>
            <person name="Chen Y.Y."/>
            <person name="Wu W.L."/>
            <person name="Hsu J.L."/>
            <person name="Lin Y.F."/>
            <person name="Huang M.D."/>
            <person name="Li C.Y."/>
            <person name="Huang L."/>
            <person name="Wang Z.W."/>
            <person name="Zhao X."/>
            <person name="Zhong W.Y."/>
            <person name="Peng D.H."/>
            <person name="Ahmad S."/>
            <person name="Lan S."/>
            <person name="Zhang J.S."/>
            <person name="Tsai W.C."/>
            <person name="Van de Peer Y."/>
            <person name="Liu Z.J."/>
        </authorList>
    </citation>
    <scope>NUCLEOTIDE SEQUENCE</scope>
    <source>
        <strain evidence="11">CP</strain>
    </source>
</reference>
<comment type="caution">
    <text evidence="11">The sequence shown here is derived from an EMBL/GenBank/DDBJ whole genome shotgun (WGS) entry which is preliminary data.</text>
</comment>
<dbReference type="PROSITE" id="PS01359">
    <property type="entry name" value="ZF_PHD_1"/>
    <property type="match status" value="2"/>
</dbReference>
<dbReference type="InterPro" id="IPR001965">
    <property type="entry name" value="Znf_PHD"/>
</dbReference>
<dbReference type="Pfam" id="PF08429">
    <property type="entry name" value="PLU-1"/>
    <property type="match status" value="1"/>
</dbReference>
<dbReference type="GO" id="GO:0000785">
    <property type="term" value="C:chromatin"/>
    <property type="evidence" value="ECO:0007669"/>
    <property type="project" value="TreeGrafter"/>
</dbReference>
<dbReference type="SUPFAM" id="SSF57903">
    <property type="entry name" value="FYVE/PHD zinc finger"/>
    <property type="match status" value="3"/>
</dbReference>
<evidence type="ECO:0000259" key="10">
    <source>
        <dbReference type="PROSITE" id="PS51184"/>
    </source>
</evidence>